<evidence type="ECO:0000256" key="4">
    <source>
        <dbReference type="ARBA" id="ARBA00023204"/>
    </source>
</evidence>
<evidence type="ECO:0000259" key="10">
    <source>
        <dbReference type="PROSITE" id="PS50164"/>
    </source>
</evidence>
<evidence type="ECO:0000256" key="1">
    <source>
        <dbReference type="ARBA" id="ARBA00022763"/>
    </source>
</evidence>
<evidence type="ECO:0000259" key="11">
    <source>
        <dbReference type="PROSITE" id="PS50165"/>
    </source>
</evidence>
<dbReference type="SUPFAM" id="SSF47781">
    <property type="entry name" value="RuvA domain 2-like"/>
    <property type="match status" value="1"/>
</dbReference>
<evidence type="ECO:0000256" key="5">
    <source>
        <dbReference type="ARBA" id="ARBA00023236"/>
    </source>
</evidence>
<dbReference type="Proteomes" id="UP001477443">
    <property type="component" value="Chromosome"/>
</dbReference>
<reference evidence="12" key="1">
    <citation type="submission" date="2024-03" db="EMBL/GenBank/DDBJ databases">
        <title>Complete genome sequence of Mycoplasma felifaucium Z921 isolated from the trachea of a cheetah.</title>
        <authorList>
            <person name="Spergser J."/>
        </authorList>
    </citation>
    <scope>NUCLEOTIDE SEQUENCE [LARGE SCALE GENOMIC DNA]</scope>
    <source>
        <strain evidence="12">Z921</strain>
    </source>
</reference>
<keyword evidence="5" id="KW-0742">SOS response</keyword>
<keyword evidence="13" id="KW-1185">Reference proteome</keyword>
<dbReference type="SMART" id="SM00465">
    <property type="entry name" value="GIYc"/>
    <property type="match status" value="1"/>
</dbReference>
<evidence type="ECO:0000256" key="8">
    <source>
        <dbReference type="ARBA" id="ARBA00042732"/>
    </source>
</evidence>
<dbReference type="SUPFAM" id="SSF46600">
    <property type="entry name" value="C-terminal UvrC-binding domain of UvrB"/>
    <property type="match status" value="1"/>
</dbReference>
<dbReference type="InterPro" id="IPR038476">
    <property type="entry name" value="UvrC_RNase_H_dom_sf"/>
</dbReference>
<dbReference type="PROSITE" id="PS50151">
    <property type="entry name" value="UVR"/>
    <property type="match status" value="1"/>
</dbReference>
<feature type="domain" description="UVR" evidence="9">
    <location>
        <begin position="184"/>
        <end position="219"/>
    </location>
</feature>
<evidence type="ECO:0000313" key="13">
    <source>
        <dbReference type="Proteomes" id="UP001477443"/>
    </source>
</evidence>
<dbReference type="Pfam" id="PF01541">
    <property type="entry name" value="GIY-YIG"/>
    <property type="match status" value="1"/>
</dbReference>
<dbReference type="Gene3D" id="1.10.150.20">
    <property type="entry name" value="5' to 3' exonuclease, C-terminal subdomain"/>
    <property type="match status" value="1"/>
</dbReference>
<keyword evidence="3" id="KW-0267">Excision nuclease</keyword>
<dbReference type="Pfam" id="PF22920">
    <property type="entry name" value="UvrC_RNaseH"/>
    <property type="match status" value="1"/>
</dbReference>
<keyword evidence="2" id="KW-0378">Hydrolase</keyword>
<dbReference type="SUPFAM" id="SSF82771">
    <property type="entry name" value="GIY-YIG endonuclease"/>
    <property type="match status" value="1"/>
</dbReference>
<feature type="domain" description="GIY-YIG" evidence="10">
    <location>
        <begin position="15"/>
        <end position="93"/>
    </location>
</feature>
<dbReference type="Pfam" id="PF08459">
    <property type="entry name" value="UvrC_RNaseH_dom"/>
    <property type="match status" value="1"/>
</dbReference>
<evidence type="ECO:0000256" key="6">
    <source>
        <dbReference type="ARBA" id="ARBA00040756"/>
    </source>
</evidence>
<organism evidence="12 13">
    <name type="scientific">Mycoplasmopsis felifaucium</name>
    <dbReference type="NCBI Taxonomy" id="35768"/>
    <lineage>
        <taxon>Bacteria</taxon>
        <taxon>Bacillati</taxon>
        <taxon>Mycoplasmatota</taxon>
        <taxon>Mycoplasmoidales</taxon>
        <taxon>Metamycoplasmataceae</taxon>
        <taxon>Mycoplasmopsis</taxon>
    </lineage>
</organism>
<dbReference type="InterPro" id="IPR000305">
    <property type="entry name" value="GIY-YIG_endonuc"/>
</dbReference>
<dbReference type="InterPro" id="IPR001943">
    <property type="entry name" value="UVR_dom"/>
</dbReference>
<gene>
    <name evidence="12" type="ORF">WG617_02075</name>
</gene>
<dbReference type="InterPro" id="IPR010994">
    <property type="entry name" value="RuvA_2-like"/>
</dbReference>
<dbReference type="PANTHER" id="PTHR30562">
    <property type="entry name" value="UVRC/OXIDOREDUCTASE"/>
    <property type="match status" value="1"/>
</dbReference>
<dbReference type="InterPro" id="IPR035901">
    <property type="entry name" value="GIY-YIG_endonuc_sf"/>
</dbReference>
<evidence type="ECO:0000259" key="9">
    <source>
        <dbReference type="PROSITE" id="PS50151"/>
    </source>
</evidence>
<dbReference type="EMBL" id="CP148067">
    <property type="protein sequence ID" value="WXL28802.1"/>
    <property type="molecule type" value="Genomic_DNA"/>
</dbReference>
<dbReference type="RefSeq" id="WP_338822351.1">
    <property type="nucleotide sequence ID" value="NZ_CP148067.1"/>
</dbReference>
<protein>
    <recommendedName>
        <fullName evidence="6">Excinuclease cho</fullName>
    </recommendedName>
    <alternativeName>
        <fullName evidence="8">Endonuclease cho</fullName>
    </alternativeName>
    <alternativeName>
        <fullName evidence="7">UvrC homolog protein</fullName>
    </alternativeName>
</protein>
<keyword evidence="1" id="KW-0227">DNA damage</keyword>
<sequence length="572" mass="66900">MDRNQLIEALKNVPKNPGVYLWKDAKDTVLYVGKAKNLRNRMNQYFEGSINSYKTNKLVSLINDFEIFLTTTDKEALLLERRLIEEYNPEYNILLLDDRRYPYLKVQLLKNSLNISLGRRVSNNSNNKTYYYGPFPSGYGGSILLKWLQREVLFENGLKIKNKDPLFWKEQFNKVKDLLSFKNNKYLDNLKHNMLLAAENNQFEVALDLRDTIQYLNKFKESQIIELKNDENIDVLSYKTAEEVIFITILFYRYGILLNKENIVIPINIDEKESMRYFLDHYYENHIMPSSLIVSDADWFNSLNIGGQFNFLTPKIGPNKKILELAEINLNDYYNREHLEQNNKNMKALNMLTLLQKYIPLASLKNIVIFDNSNLNNSIPVGVAITYTNGLKNKSKYRKFNLDNSTSRQADVEYMKQSVTRFFESDKNSKNYDLIIVDGGLQQVKEVKKTLNYLGLNTPVVGLVKNDYHKTKALINLNEEEAYFNEQELYNFMSEIQIEVDRFAKSHLRNKHKIASLEGKLLKIKGLGKVMEQKLIDHFKTYSNVYNASIEELVKVVPKNIAIKIINKEFDD</sequence>
<evidence type="ECO:0000256" key="2">
    <source>
        <dbReference type="ARBA" id="ARBA00022801"/>
    </source>
</evidence>
<keyword evidence="4" id="KW-0234">DNA repair</keyword>
<dbReference type="Gene3D" id="3.30.420.340">
    <property type="entry name" value="UvrC, RNAse H endonuclease domain"/>
    <property type="match status" value="1"/>
</dbReference>
<dbReference type="PROSITE" id="PS50164">
    <property type="entry name" value="GIY_YIG"/>
    <property type="match status" value="1"/>
</dbReference>
<feature type="domain" description="UvrC family homology region profile" evidence="11">
    <location>
        <begin position="235"/>
        <end position="451"/>
    </location>
</feature>
<dbReference type="CDD" id="cd10434">
    <property type="entry name" value="GIY-YIG_UvrC_Cho"/>
    <property type="match status" value="1"/>
</dbReference>
<evidence type="ECO:0000256" key="3">
    <source>
        <dbReference type="ARBA" id="ARBA00022881"/>
    </source>
</evidence>
<accession>A0ABZ2RP87</accession>
<dbReference type="InterPro" id="IPR047296">
    <property type="entry name" value="GIY-YIG_UvrC_Cho"/>
</dbReference>
<dbReference type="InterPro" id="IPR036876">
    <property type="entry name" value="UVR_dom_sf"/>
</dbReference>
<proteinExistence type="predicted"/>
<evidence type="ECO:0000313" key="12">
    <source>
        <dbReference type="EMBL" id="WXL28802.1"/>
    </source>
</evidence>
<dbReference type="Gene3D" id="3.40.1440.10">
    <property type="entry name" value="GIY-YIG endonuclease"/>
    <property type="match status" value="1"/>
</dbReference>
<dbReference type="PROSITE" id="PS50165">
    <property type="entry name" value="UVRC"/>
    <property type="match status" value="1"/>
</dbReference>
<dbReference type="PANTHER" id="PTHR30562:SF10">
    <property type="entry name" value="EXCINUCLEASE CHO"/>
    <property type="match status" value="1"/>
</dbReference>
<name>A0ABZ2RP87_9BACT</name>
<evidence type="ECO:0000256" key="7">
    <source>
        <dbReference type="ARBA" id="ARBA00042138"/>
    </source>
</evidence>
<dbReference type="InterPro" id="IPR001162">
    <property type="entry name" value="UvrC_RNase_H_dom"/>
</dbReference>
<dbReference type="InterPro" id="IPR050066">
    <property type="entry name" value="UvrABC_protein_C"/>
</dbReference>